<dbReference type="EMBL" id="LUUB01000051">
    <property type="protein sequence ID" value="OAF10668.1"/>
    <property type="molecule type" value="Genomic_DNA"/>
</dbReference>
<name>A0A176YUT4_9BRAD</name>
<feature type="compositionally biased region" description="Low complexity" evidence="1">
    <location>
        <begin position="553"/>
        <end position="584"/>
    </location>
</feature>
<gene>
    <name evidence="2" type="ORF">AYJ54_10385</name>
</gene>
<feature type="compositionally biased region" description="Basic and acidic residues" evidence="1">
    <location>
        <begin position="160"/>
        <end position="176"/>
    </location>
</feature>
<feature type="region of interest" description="Disordered" evidence="1">
    <location>
        <begin position="536"/>
        <end position="611"/>
    </location>
</feature>
<accession>A0A176YUT4</accession>
<feature type="compositionally biased region" description="Basic and acidic residues" evidence="1">
    <location>
        <begin position="304"/>
        <end position="316"/>
    </location>
</feature>
<sequence>MGVHGFESQQRGVVAPTTARWPSHQHVPFRGRRGVDIVDSSYARVGARTAALITCLLPFLTGVAEGRLRRDGDHSTSLIATATLERRGVERGREPGDVARRLILAQRTDQAQSALAQPATPRAQKATTESEQQRNMADALAREMTSAPRTELNVVQSASEGERIKQKQALDQERERGDKLARELAAARAELDAARQTQAHTVRAIEVGIRQTQALEQERERANNLARELSFLKAELDIARVAASKAMQTSEAELKQEPPIERRNGSKRLALQLVSLKSQLGAARTAESEAAKSAAAEAAQRQALEQELKQEQDKAEALTSELSNLRTTMTATQAAASVAAKATVAHVEERQALERELEKQRDKADTAARQLSSLHAELSAAKTASSELANSRAADAKQKQALERELGQQRTRVDALAREAASLKNERDAARAATPEAVRTAEGAAKAEARREIEKERARSETLTSELASTRKQVEERSTRLAAADAKLLQMTEANAAAAEQKLALDKEHERADGLVRELASVRAQLEDANRKLAARNASTAAVLPSREGAGRAPGHTGTQATATPPARPSASTATTPNAPVTKRPAPPDPDPKVVPASERSAPANASPRPLANEQRLLARANALLRQSDINGARGLLEYVVGQGSARAAFMLAETYDPHVLQLWDARGVAGDSAKARELYERAQAGGIDDAEGRIKGLK</sequence>
<feature type="compositionally biased region" description="Basic and acidic residues" evidence="1">
    <location>
        <begin position="445"/>
        <end position="460"/>
    </location>
</feature>
<organism evidence="2 3">
    <name type="scientific">Bradyrhizobium centrolobii</name>
    <dbReference type="NCBI Taxonomy" id="1505087"/>
    <lineage>
        <taxon>Bacteria</taxon>
        <taxon>Pseudomonadati</taxon>
        <taxon>Pseudomonadota</taxon>
        <taxon>Alphaproteobacteria</taxon>
        <taxon>Hyphomicrobiales</taxon>
        <taxon>Nitrobacteraceae</taxon>
        <taxon>Bradyrhizobium</taxon>
    </lineage>
</organism>
<feature type="region of interest" description="Disordered" evidence="1">
    <location>
        <begin position="382"/>
        <end position="474"/>
    </location>
</feature>
<protein>
    <submittedName>
        <fullName evidence="2">Uncharacterized protein</fullName>
    </submittedName>
</protein>
<feature type="region of interest" description="Disordered" evidence="1">
    <location>
        <begin position="247"/>
        <end position="266"/>
    </location>
</feature>
<feature type="compositionally biased region" description="Basic and acidic residues" evidence="1">
    <location>
        <begin position="394"/>
        <end position="417"/>
    </location>
</feature>
<dbReference type="Proteomes" id="UP000076959">
    <property type="component" value="Unassembled WGS sequence"/>
</dbReference>
<dbReference type="STRING" id="1505087.AYJ54_10385"/>
<feature type="compositionally biased region" description="Low complexity" evidence="1">
    <location>
        <begin position="293"/>
        <end position="303"/>
    </location>
</feature>
<evidence type="ECO:0000256" key="1">
    <source>
        <dbReference type="SAM" id="MobiDB-lite"/>
    </source>
</evidence>
<reference evidence="2 3" key="1">
    <citation type="submission" date="2016-03" db="EMBL/GenBank/DDBJ databases">
        <title>Draft Genome Sequence of the Strain BR 10245 (Bradyrhizobium sp.) isolated from nodules of Centrolobium paraense.</title>
        <authorList>
            <person name="Simoes-Araujo J.L.Sr."/>
            <person name="Barauna A.C."/>
            <person name="Silva K."/>
            <person name="Zilli J.E."/>
        </authorList>
    </citation>
    <scope>NUCLEOTIDE SEQUENCE [LARGE SCALE GENOMIC DNA]</scope>
    <source>
        <strain evidence="2 3">BR 10245</strain>
    </source>
</reference>
<feature type="compositionally biased region" description="Polar residues" evidence="1">
    <location>
        <begin position="462"/>
        <end position="471"/>
    </location>
</feature>
<proteinExistence type="predicted"/>
<feature type="region of interest" description="Disordered" evidence="1">
    <location>
        <begin position="293"/>
        <end position="316"/>
    </location>
</feature>
<feature type="region of interest" description="Disordered" evidence="1">
    <location>
        <begin position="109"/>
        <end position="176"/>
    </location>
</feature>
<comment type="caution">
    <text evidence="2">The sequence shown here is derived from an EMBL/GenBank/DDBJ whole genome shotgun (WGS) entry which is preliminary data.</text>
</comment>
<evidence type="ECO:0000313" key="3">
    <source>
        <dbReference type="Proteomes" id="UP000076959"/>
    </source>
</evidence>
<dbReference type="AlphaFoldDB" id="A0A176YUT4"/>
<evidence type="ECO:0000313" key="2">
    <source>
        <dbReference type="EMBL" id="OAF10668.1"/>
    </source>
</evidence>
<keyword evidence="3" id="KW-1185">Reference proteome</keyword>
<feature type="compositionally biased region" description="Basic and acidic residues" evidence="1">
    <location>
        <begin position="252"/>
        <end position="264"/>
    </location>
</feature>
<feature type="compositionally biased region" description="Polar residues" evidence="1">
    <location>
        <begin position="125"/>
        <end position="135"/>
    </location>
</feature>